<dbReference type="PROSITE" id="PS50893">
    <property type="entry name" value="ABC_TRANSPORTER_2"/>
    <property type="match status" value="1"/>
</dbReference>
<dbReference type="Proteomes" id="UP000008495">
    <property type="component" value="Unassembled WGS sequence"/>
</dbReference>
<sequence length="240" mass="25993">MLVQACSLGVAIDGSDIFDNVDLTCAPGSMTALVGPSGCGKTTLLHCLGLLQFPTNGRILVDGKDTVKWSSSQRRQFWRRHAAFVLQDYGIMEDESLGFNVTMRASFLGGRIRGDLERLEEALHYVGLDGRAYERASHLSGGEKQRLAVARAIYKRADVIYVDEPTASLDEKNRHTVARLFKERASAGCTVVVATHDEEMVAQCTSSYRVGLVIPGQAATCASSGPVTSTSEGVRYGTEE</sequence>
<evidence type="ECO:0000256" key="1">
    <source>
        <dbReference type="ARBA" id="ARBA00022741"/>
    </source>
</evidence>
<dbReference type="EMBL" id="BAGZ01000009">
    <property type="protein sequence ID" value="GAB78454.1"/>
    <property type="molecule type" value="Genomic_DNA"/>
</dbReference>
<gene>
    <name evidence="4" type="ORF">AUCHE_09_00600</name>
</gene>
<dbReference type="InterPro" id="IPR027417">
    <property type="entry name" value="P-loop_NTPase"/>
</dbReference>
<organism evidence="4 5">
    <name type="scientific">Austwickia chelonae NBRC 105200</name>
    <dbReference type="NCBI Taxonomy" id="1184607"/>
    <lineage>
        <taxon>Bacteria</taxon>
        <taxon>Bacillati</taxon>
        <taxon>Actinomycetota</taxon>
        <taxon>Actinomycetes</taxon>
        <taxon>Micrococcales</taxon>
        <taxon>Dermatophilaceae</taxon>
        <taxon>Austwickia</taxon>
    </lineage>
</organism>
<dbReference type="SUPFAM" id="SSF52540">
    <property type="entry name" value="P-loop containing nucleoside triphosphate hydrolases"/>
    <property type="match status" value="1"/>
</dbReference>
<dbReference type="InterPro" id="IPR003593">
    <property type="entry name" value="AAA+_ATPase"/>
</dbReference>
<dbReference type="InterPro" id="IPR015854">
    <property type="entry name" value="ABC_transpr_LolD-like"/>
</dbReference>
<dbReference type="GO" id="GO:0016887">
    <property type="term" value="F:ATP hydrolysis activity"/>
    <property type="evidence" value="ECO:0007669"/>
    <property type="project" value="InterPro"/>
</dbReference>
<dbReference type="eggNOG" id="COG1136">
    <property type="taxonomic scope" value="Bacteria"/>
</dbReference>
<dbReference type="InterPro" id="IPR017871">
    <property type="entry name" value="ABC_transporter-like_CS"/>
</dbReference>
<dbReference type="InterPro" id="IPR003439">
    <property type="entry name" value="ABC_transporter-like_ATP-bd"/>
</dbReference>
<dbReference type="OrthoDB" id="9778572at2"/>
<dbReference type="GO" id="GO:0022857">
    <property type="term" value="F:transmembrane transporter activity"/>
    <property type="evidence" value="ECO:0007669"/>
    <property type="project" value="TreeGrafter"/>
</dbReference>
<dbReference type="Gene3D" id="3.40.50.300">
    <property type="entry name" value="P-loop containing nucleotide triphosphate hydrolases"/>
    <property type="match status" value="1"/>
</dbReference>
<dbReference type="STRING" id="100225.SAMN05421595_2721"/>
<evidence type="ECO:0000313" key="5">
    <source>
        <dbReference type="Proteomes" id="UP000008495"/>
    </source>
</evidence>
<feature type="domain" description="ABC transporter" evidence="3">
    <location>
        <begin position="3"/>
        <end position="240"/>
    </location>
</feature>
<dbReference type="Pfam" id="PF00005">
    <property type="entry name" value="ABC_tran"/>
    <property type="match status" value="1"/>
</dbReference>
<evidence type="ECO:0000313" key="4">
    <source>
        <dbReference type="EMBL" id="GAB78454.1"/>
    </source>
</evidence>
<dbReference type="SMART" id="SM00382">
    <property type="entry name" value="AAA"/>
    <property type="match status" value="1"/>
</dbReference>
<evidence type="ECO:0000256" key="2">
    <source>
        <dbReference type="ARBA" id="ARBA00022840"/>
    </source>
</evidence>
<keyword evidence="2 4" id="KW-0067">ATP-binding</keyword>
<protein>
    <submittedName>
        <fullName evidence="4">Putative ABC transporter ATP-binding protein</fullName>
    </submittedName>
</protein>
<comment type="caution">
    <text evidence="4">The sequence shown here is derived from an EMBL/GenBank/DDBJ whole genome shotgun (WGS) entry which is preliminary data.</text>
</comment>
<accession>K6VNZ5</accession>
<dbReference type="PANTHER" id="PTHR24220">
    <property type="entry name" value="IMPORT ATP-BINDING PROTEIN"/>
    <property type="match status" value="1"/>
</dbReference>
<keyword evidence="5" id="KW-1185">Reference proteome</keyword>
<proteinExistence type="predicted"/>
<dbReference type="GO" id="GO:0005524">
    <property type="term" value="F:ATP binding"/>
    <property type="evidence" value="ECO:0007669"/>
    <property type="project" value="UniProtKB-KW"/>
</dbReference>
<dbReference type="PANTHER" id="PTHR24220:SF86">
    <property type="entry name" value="ABC TRANSPORTER ABCH.1"/>
    <property type="match status" value="1"/>
</dbReference>
<evidence type="ECO:0000259" key="3">
    <source>
        <dbReference type="PROSITE" id="PS50893"/>
    </source>
</evidence>
<dbReference type="GO" id="GO:0005886">
    <property type="term" value="C:plasma membrane"/>
    <property type="evidence" value="ECO:0007669"/>
    <property type="project" value="TreeGrafter"/>
</dbReference>
<dbReference type="AlphaFoldDB" id="K6VNZ5"/>
<dbReference type="PROSITE" id="PS00211">
    <property type="entry name" value="ABC_TRANSPORTER_1"/>
    <property type="match status" value="1"/>
</dbReference>
<keyword evidence="1" id="KW-0547">Nucleotide-binding</keyword>
<name>K6VNZ5_9MICO</name>
<reference evidence="4 5" key="1">
    <citation type="submission" date="2012-08" db="EMBL/GenBank/DDBJ databases">
        <title>Whole genome shotgun sequence of Austwickia chelonae NBRC 105200.</title>
        <authorList>
            <person name="Yoshida I."/>
            <person name="Hosoyama A."/>
            <person name="Tsuchikane K."/>
            <person name="Katsumata H."/>
            <person name="Ando Y."/>
            <person name="Ohji S."/>
            <person name="Hamada M."/>
            <person name="Tamura T."/>
            <person name="Yamazoe A."/>
            <person name="Yamazaki S."/>
            <person name="Fujita N."/>
        </authorList>
    </citation>
    <scope>NUCLEOTIDE SEQUENCE [LARGE SCALE GENOMIC DNA]</scope>
    <source>
        <strain evidence="4 5">NBRC 105200</strain>
    </source>
</reference>